<name>A0A849VEH0_9GAMM</name>
<evidence type="ECO:0000313" key="2">
    <source>
        <dbReference type="EMBL" id="NOU51792.1"/>
    </source>
</evidence>
<sequence length="292" mass="33886">MKEELPLVSIWMPTCNRLTLLKRAVASVLSQTYPNIELFIVDNGSTDGTSEYLEQLSAKYSQIRYHRFPTNLGACEARNYAIENSLGEFATGIDDDDEFLPTRIADLFEAYNDNYAFVCSGYIWDYGKIRRSLLNSDLIINLEQQLNFNQASNQIFTKRQKLIEAGMFDTTIVSSQDWEFWTRMIIRYGAAKRVGTATYIVHTAHDKPRITDSIDNRSIGLHQFYDRYGHLMSKSNHKCFNFLVHYSEGKKTTFKDVIRYFTPAIFGKLIRAWLATLFPLLAKKRLELFKRD</sequence>
<gene>
    <name evidence="2" type="ORF">HG263_14740</name>
</gene>
<dbReference type="AlphaFoldDB" id="A0A849VEH0"/>
<dbReference type="InterPro" id="IPR001173">
    <property type="entry name" value="Glyco_trans_2-like"/>
</dbReference>
<dbReference type="PANTHER" id="PTHR43685:SF2">
    <property type="entry name" value="GLYCOSYLTRANSFERASE 2-LIKE DOMAIN-CONTAINING PROTEIN"/>
    <property type="match status" value="1"/>
</dbReference>
<dbReference type="Pfam" id="PF00535">
    <property type="entry name" value="Glycos_transf_2"/>
    <property type="match status" value="1"/>
</dbReference>
<dbReference type="Proteomes" id="UP000586305">
    <property type="component" value="Unassembled WGS sequence"/>
</dbReference>
<dbReference type="PANTHER" id="PTHR43685">
    <property type="entry name" value="GLYCOSYLTRANSFERASE"/>
    <property type="match status" value="1"/>
</dbReference>
<proteinExistence type="predicted"/>
<feature type="domain" description="Glycosyltransferase 2-like" evidence="1">
    <location>
        <begin position="9"/>
        <end position="144"/>
    </location>
</feature>
<keyword evidence="3" id="KW-1185">Reference proteome</keyword>
<dbReference type="Gene3D" id="3.90.550.10">
    <property type="entry name" value="Spore Coat Polysaccharide Biosynthesis Protein SpsA, Chain A"/>
    <property type="match status" value="1"/>
</dbReference>
<evidence type="ECO:0000259" key="1">
    <source>
        <dbReference type="Pfam" id="PF00535"/>
    </source>
</evidence>
<evidence type="ECO:0000313" key="3">
    <source>
        <dbReference type="Proteomes" id="UP000586305"/>
    </source>
</evidence>
<keyword evidence="2" id="KW-0808">Transferase</keyword>
<comment type="caution">
    <text evidence="2">The sequence shown here is derived from an EMBL/GenBank/DDBJ whole genome shotgun (WGS) entry which is preliminary data.</text>
</comment>
<dbReference type="InterPro" id="IPR050834">
    <property type="entry name" value="Glycosyltransf_2"/>
</dbReference>
<dbReference type="CDD" id="cd00761">
    <property type="entry name" value="Glyco_tranf_GTA_type"/>
    <property type="match status" value="1"/>
</dbReference>
<reference evidence="2 3" key="1">
    <citation type="submission" date="2020-04" db="EMBL/GenBank/DDBJ databases">
        <title>Pseudoalteromonas caenipelagi sp. nov., isolated from a tidal flat.</title>
        <authorList>
            <person name="Park S."/>
            <person name="Yoon J.-H."/>
        </authorList>
    </citation>
    <scope>NUCLEOTIDE SEQUENCE [LARGE SCALE GENOMIC DNA]</scope>
    <source>
        <strain evidence="2 3">JBTF-M23</strain>
    </source>
</reference>
<dbReference type="SUPFAM" id="SSF53448">
    <property type="entry name" value="Nucleotide-diphospho-sugar transferases"/>
    <property type="match status" value="1"/>
</dbReference>
<dbReference type="GO" id="GO:0016740">
    <property type="term" value="F:transferase activity"/>
    <property type="evidence" value="ECO:0007669"/>
    <property type="project" value="UniProtKB-KW"/>
</dbReference>
<accession>A0A849VEH0</accession>
<dbReference type="RefSeq" id="WP_171626849.1">
    <property type="nucleotide sequence ID" value="NZ_JABBPG010000006.1"/>
</dbReference>
<protein>
    <submittedName>
        <fullName evidence="2">Glycosyltransferase</fullName>
    </submittedName>
</protein>
<organism evidence="2 3">
    <name type="scientific">Pseudoalteromonas caenipelagi</name>
    <dbReference type="NCBI Taxonomy" id="2726988"/>
    <lineage>
        <taxon>Bacteria</taxon>
        <taxon>Pseudomonadati</taxon>
        <taxon>Pseudomonadota</taxon>
        <taxon>Gammaproteobacteria</taxon>
        <taxon>Alteromonadales</taxon>
        <taxon>Pseudoalteromonadaceae</taxon>
        <taxon>Pseudoalteromonas</taxon>
    </lineage>
</organism>
<dbReference type="EMBL" id="JABBPG010000006">
    <property type="protein sequence ID" value="NOU51792.1"/>
    <property type="molecule type" value="Genomic_DNA"/>
</dbReference>
<dbReference type="InterPro" id="IPR029044">
    <property type="entry name" value="Nucleotide-diphossugar_trans"/>
</dbReference>